<protein>
    <submittedName>
        <fullName evidence="2">Uncharacterized protein</fullName>
    </submittedName>
</protein>
<sequence length="67" mass="7704">PKSTPARTTRGRPNKIWPPRPRQHMTWPPRHVITPRLSRALLLKDGAFICAYPISLHRGTAHQDMSK</sequence>
<accession>A0A392VTU5</accession>
<comment type="caution">
    <text evidence="2">The sequence shown here is derived from an EMBL/GenBank/DDBJ whole genome shotgun (WGS) entry which is preliminary data.</text>
</comment>
<dbReference type="EMBL" id="LXQA011229112">
    <property type="protein sequence ID" value="MCI89850.1"/>
    <property type="molecule type" value="Genomic_DNA"/>
</dbReference>
<keyword evidence="3" id="KW-1185">Reference proteome</keyword>
<feature type="region of interest" description="Disordered" evidence="1">
    <location>
        <begin position="1"/>
        <end position="28"/>
    </location>
</feature>
<evidence type="ECO:0000313" key="2">
    <source>
        <dbReference type="EMBL" id="MCI89850.1"/>
    </source>
</evidence>
<feature type="non-terminal residue" evidence="2">
    <location>
        <position position="1"/>
    </location>
</feature>
<dbReference type="Proteomes" id="UP000265520">
    <property type="component" value="Unassembled WGS sequence"/>
</dbReference>
<proteinExistence type="predicted"/>
<dbReference type="AlphaFoldDB" id="A0A392VTU5"/>
<name>A0A392VTU5_9FABA</name>
<evidence type="ECO:0000313" key="3">
    <source>
        <dbReference type="Proteomes" id="UP000265520"/>
    </source>
</evidence>
<evidence type="ECO:0000256" key="1">
    <source>
        <dbReference type="SAM" id="MobiDB-lite"/>
    </source>
</evidence>
<reference evidence="2 3" key="1">
    <citation type="journal article" date="2018" name="Front. Plant Sci.">
        <title>Red Clover (Trifolium pratense) and Zigzag Clover (T. medium) - A Picture of Genomic Similarities and Differences.</title>
        <authorList>
            <person name="Dluhosova J."/>
            <person name="Istvanek J."/>
            <person name="Nedelnik J."/>
            <person name="Repkova J."/>
        </authorList>
    </citation>
    <scope>NUCLEOTIDE SEQUENCE [LARGE SCALE GENOMIC DNA]</scope>
    <source>
        <strain evidence="3">cv. 10/8</strain>
        <tissue evidence="2">Leaf</tissue>
    </source>
</reference>
<organism evidence="2 3">
    <name type="scientific">Trifolium medium</name>
    <dbReference type="NCBI Taxonomy" id="97028"/>
    <lineage>
        <taxon>Eukaryota</taxon>
        <taxon>Viridiplantae</taxon>
        <taxon>Streptophyta</taxon>
        <taxon>Embryophyta</taxon>
        <taxon>Tracheophyta</taxon>
        <taxon>Spermatophyta</taxon>
        <taxon>Magnoliopsida</taxon>
        <taxon>eudicotyledons</taxon>
        <taxon>Gunneridae</taxon>
        <taxon>Pentapetalae</taxon>
        <taxon>rosids</taxon>
        <taxon>fabids</taxon>
        <taxon>Fabales</taxon>
        <taxon>Fabaceae</taxon>
        <taxon>Papilionoideae</taxon>
        <taxon>50 kb inversion clade</taxon>
        <taxon>NPAAA clade</taxon>
        <taxon>Hologalegina</taxon>
        <taxon>IRL clade</taxon>
        <taxon>Trifolieae</taxon>
        <taxon>Trifolium</taxon>
    </lineage>
</organism>